<evidence type="ECO:0000313" key="2">
    <source>
        <dbReference type="Proteomes" id="UP000010301"/>
    </source>
</evidence>
<gene>
    <name evidence="1" type="ORF">HMPREF0044_0116</name>
</gene>
<dbReference type="RefSeq" id="WP_006547113.1">
    <property type="nucleotide sequence ID" value="NZ_DS999545.1"/>
</dbReference>
<dbReference type="EMBL" id="ACFG01000004">
    <property type="protein sequence ID" value="EEH64379.1"/>
    <property type="molecule type" value="Genomic_DNA"/>
</dbReference>
<evidence type="ECO:0000313" key="1">
    <source>
        <dbReference type="EMBL" id="EEH64379.1"/>
    </source>
</evidence>
<dbReference type="Proteomes" id="UP000010301">
    <property type="component" value="Unassembled WGS sequence"/>
</dbReference>
<reference evidence="1 2" key="1">
    <citation type="submission" date="2009-01" db="EMBL/GenBank/DDBJ databases">
        <authorList>
            <person name="Qin X."/>
            <person name="Bachman B."/>
            <person name="Battles P."/>
            <person name="Bell A."/>
            <person name="Bess C."/>
            <person name="Bickham C."/>
            <person name="Chaboub L."/>
            <person name="Chen D."/>
            <person name="Coyle M."/>
            <person name="Deiros D.R."/>
            <person name="Dinh H."/>
            <person name="Forbes L."/>
            <person name="Fowler G."/>
            <person name="Francisco L."/>
            <person name="Fu Q."/>
            <person name="Gubbala S."/>
            <person name="Hale W."/>
            <person name="Han Y."/>
            <person name="Hemphill L."/>
            <person name="Highlander S.K."/>
            <person name="Hirani K."/>
            <person name="Hogues M."/>
            <person name="Jackson L."/>
            <person name="Jakkamsetti A."/>
            <person name="Javaid M."/>
            <person name="Jiang H."/>
            <person name="Korchina V."/>
            <person name="Kovar C."/>
            <person name="Lara F."/>
            <person name="Lee S."/>
            <person name="Mata R."/>
            <person name="Mathew T."/>
            <person name="Moen C."/>
            <person name="Morales K."/>
            <person name="Munidasa M."/>
            <person name="Nazareth L."/>
            <person name="Ngo R."/>
            <person name="Nguyen L."/>
            <person name="Okwuonu G."/>
            <person name="Ongeri F."/>
            <person name="Patil S."/>
            <person name="Petrosino J."/>
            <person name="Pham C."/>
            <person name="Pham P."/>
            <person name="Pu L.-L."/>
            <person name="Puazo M."/>
            <person name="Raj R."/>
            <person name="Reid J."/>
            <person name="Rouhana J."/>
            <person name="Saada N."/>
            <person name="Shang Y."/>
            <person name="Simmons D."/>
            <person name="Thornton R."/>
            <person name="Warren J."/>
            <person name="Weissenberger G."/>
            <person name="Zhang J."/>
            <person name="Zhang L."/>
            <person name="Zhou C."/>
            <person name="Zhu D."/>
            <person name="Muzny D."/>
            <person name="Worley K."/>
            <person name="Gibbs R."/>
        </authorList>
    </citation>
    <scope>NUCLEOTIDE SEQUENCE [LARGE SCALE GENOMIC DNA]</scope>
    <source>
        <strain evidence="1 2">DSM 15436</strain>
    </source>
</reference>
<name>C0VY76_9ACTO</name>
<sequence>MSYTQKVISTAVLSHITRFKLTRAQMAMKLGLSLAGLNSKIYSRRYWNMNDLDRLTALGVIELVTSVDVMESAE</sequence>
<dbReference type="AlphaFoldDB" id="C0VY76"/>
<organism evidence="1 2">
    <name type="scientific">Gleimia coleocanis DSM 15436</name>
    <dbReference type="NCBI Taxonomy" id="525245"/>
    <lineage>
        <taxon>Bacteria</taxon>
        <taxon>Bacillati</taxon>
        <taxon>Actinomycetota</taxon>
        <taxon>Actinomycetes</taxon>
        <taxon>Actinomycetales</taxon>
        <taxon>Actinomycetaceae</taxon>
        <taxon>Gleimia</taxon>
    </lineage>
</organism>
<comment type="caution">
    <text evidence="1">The sequence shown here is derived from an EMBL/GenBank/DDBJ whole genome shotgun (WGS) entry which is preliminary data.</text>
</comment>
<dbReference type="HOGENOM" id="CLU_2679329_0_0_11"/>
<keyword evidence="2" id="KW-1185">Reference proteome</keyword>
<proteinExistence type="predicted"/>
<dbReference type="STRING" id="525245.HMPREF0044_0116"/>
<evidence type="ECO:0008006" key="3">
    <source>
        <dbReference type="Google" id="ProtNLM"/>
    </source>
</evidence>
<accession>C0VY76</accession>
<protein>
    <recommendedName>
        <fullName evidence="3">Toxin-antitoxin system, antitoxin component, Xre family</fullName>
    </recommendedName>
</protein>